<dbReference type="PANTHER" id="PTHR11774:SF4">
    <property type="entry name" value="GERANYLGERANYL TRANSFERASE TYPE-1 SUBUNIT BETA"/>
    <property type="match status" value="1"/>
</dbReference>
<feature type="domain" description="WH2" evidence="10">
    <location>
        <begin position="631"/>
        <end position="653"/>
    </location>
</feature>
<keyword evidence="3" id="KW-0637">Prenyltransferase</keyword>
<evidence type="ECO:0000256" key="1">
    <source>
        <dbReference type="ARBA" id="ARBA00001947"/>
    </source>
</evidence>
<evidence type="ECO:0000313" key="11">
    <source>
        <dbReference type="EMBL" id="EYB84496.1"/>
    </source>
</evidence>
<dbReference type="InterPro" id="IPR003124">
    <property type="entry name" value="WH2_dom"/>
</dbReference>
<keyword evidence="7" id="KW-0862">Zinc</keyword>
<protein>
    <recommendedName>
        <fullName evidence="10">WH2 domain-containing protein</fullName>
    </recommendedName>
</protein>
<evidence type="ECO:0000256" key="3">
    <source>
        <dbReference type="ARBA" id="ARBA00022602"/>
    </source>
</evidence>
<evidence type="ECO:0000256" key="9">
    <source>
        <dbReference type="SAM" id="MobiDB-lite"/>
    </source>
</evidence>
<feature type="compositionally biased region" description="Low complexity" evidence="9">
    <location>
        <begin position="413"/>
        <end position="424"/>
    </location>
</feature>
<dbReference type="PROSITE" id="PS51082">
    <property type="entry name" value="WH2"/>
    <property type="match status" value="1"/>
</dbReference>
<keyword evidence="4" id="KW-0808">Transferase</keyword>
<name>A0A016S1Y1_9BILA</name>
<dbReference type="GO" id="GO:0004662">
    <property type="term" value="F:CAAX-protein geranylgeranyltransferase activity"/>
    <property type="evidence" value="ECO:0007669"/>
    <property type="project" value="TreeGrafter"/>
</dbReference>
<comment type="caution">
    <text evidence="11">The sequence shown here is derived from an EMBL/GenBank/DDBJ whole genome shotgun (WGS) entry which is preliminary data.</text>
</comment>
<comment type="cofactor">
    <cofactor evidence="1">
        <name>Zn(2+)</name>
        <dbReference type="ChEBI" id="CHEBI:29105"/>
    </cofactor>
</comment>
<evidence type="ECO:0000313" key="12">
    <source>
        <dbReference type="Proteomes" id="UP000024635"/>
    </source>
</evidence>
<dbReference type="AlphaFoldDB" id="A0A016S1Y1"/>
<keyword evidence="8" id="KW-0175">Coiled coil</keyword>
<dbReference type="SUPFAM" id="SSF48239">
    <property type="entry name" value="Terpenoid cyclases/Protein prenyltransferases"/>
    <property type="match status" value="1"/>
</dbReference>
<evidence type="ECO:0000256" key="6">
    <source>
        <dbReference type="ARBA" id="ARBA00022737"/>
    </source>
</evidence>
<dbReference type="STRING" id="53326.A0A016S1Y1"/>
<sequence length="733" mass="79824">MISDVSEKCCGFRGSLGFSMTDDQGNLHSVANLAQTYSKKIYVNLTDLYMYLYFSGLLCLAILGDDFQGVDREAILESVRASQKEDGSFWSEGHGSESDMRFVFCAVAICHILQDDSHINWSALRSFIRASLNYDGGIGQGPGDESHGGSTFCAIASLSLSNRLWDESVLSRSEISRLVKWALWKQDQGFHGRAHKDDDSCYAFWIGATLEILNANHLLDKEKLRSFLLIAQHQPLGGFCKVPDPTGFPDLLHTYFSLAAFSLLREPGFSPIHASLNVSRHVSCMVILPPADLDQEEAVFRVVTHLRTFHETADCLFNRIASRIDELNDSYQGLQSRLEVVNRKVNVLKNMNTTGILTCLSRFPSAEYTPARDLLIPVDKHVEKRVFKPKSRPSGAVDMRRELEDRKQFFLPSQLNQQSSSSEGSSKEAGTPRKVAAFADMFFSETDELTFGQKSTKRKISAIREKAKNESTVNGTEIDAAAIHTEQTRLVDPLDYVPESGPIEDLDLPNILPDLPGIAEDLTVLDDIVPSIFPDISLPVDEPSAVSVSHPPTETKTPEVLKVDENNATNEKTIEIPDVPPPQTQPSSSPEIPIPPPAPPAPPPPPPPPPALLLSPVPDSAPIPSLPQPNDRADLMAAIRAAGGAGKAKLKSVKSSRRSVKESESLSSSALSDKNSSPGNSLMVSLAKALEARRKAISGMSPSVHGTAETMSGGAEAAGRSNDGCNSGDDEWK</sequence>
<dbReference type="GO" id="GO:0003779">
    <property type="term" value="F:actin binding"/>
    <property type="evidence" value="ECO:0007669"/>
    <property type="project" value="InterPro"/>
</dbReference>
<dbReference type="InterPro" id="IPR001330">
    <property type="entry name" value="Prenyltrans"/>
</dbReference>
<evidence type="ECO:0000259" key="10">
    <source>
        <dbReference type="PROSITE" id="PS51082"/>
    </source>
</evidence>
<feature type="compositionally biased region" description="Pro residues" evidence="9">
    <location>
        <begin position="592"/>
        <end position="611"/>
    </location>
</feature>
<organism evidence="11 12">
    <name type="scientific">Ancylostoma ceylanicum</name>
    <dbReference type="NCBI Taxonomy" id="53326"/>
    <lineage>
        <taxon>Eukaryota</taxon>
        <taxon>Metazoa</taxon>
        <taxon>Ecdysozoa</taxon>
        <taxon>Nematoda</taxon>
        <taxon>Chromadorea</taxon>
        <taxon>Rhabditida</taxon>
        <taxon>Rhabditina</taxon>
        <taxon>Rhabditomorpha</taxon>
        <taxon>Strongyloidea</taxon>
        <taxon>Ancylostomatidae</taxon>
        <taxon>Ancylostomatinae</taxon>
        <taxon>Ancylostoma</taxon>
    </lineage>
</organism>
<reference evidence="12" key="1">
    <citation type="journal article" date="2015" name="Nat. Genet.">
        <title>The genome and transcriptome of the zoonotic hookworm Ancylostoma ceylanicum identify infection-specific gene families.</title>
        <authorList>
            <person name="Schwarz E.M."/>
            <person name="Hu Y."/>
            <person name="Antoshechkin I."/>
            <person name="Miller M.M."/>
            <person name="Sternberg P.W."/>
            <person name="Aroian R.V."/>
        </authorList>
    </citation>
    <scope>NUCLEOTIDE SEQUENCE</scope>
    <source>
        <strain evidence="12">HY135</strain>
    </source>
</reference>
<feature type="compositionally biased region" description="Low complexity" evidence="9">
    <location>
        <begin position="665"/>
        <end position="677"/>
    </location>
</feature>
<dbReference type="EMBL" id="JARK01001651">
    <property type="protein sequence ID" value="EYB84496.1"/>
    <property type="molecule type" value="Genomic_DNA"/>
</dbReference>
<feature type="compositionally biased region" description="Basic residues" evidence="9">
    <location>
        <begin position="648"/>
        <end position="658"/>
    </location>
</feature>
<feature type="compositionally biased region" description="Basic and acidic residues" evidence="9">
    <location>
        <begin position="556"/>
        <end position="565"/>
    </location>
</feature>
<feature type="coiled-coil region" evidence="8">
    <location>
        <begin position="324"/>
        <end position="351"/>
    </location>
</feature>
<evidence type="ECO:0000256" key="7">
    <source>
        <dbReference type="ARBA" id="ARBA00022833"/>
    </source>
</evidence>
<feature type="region of interest" description="Disordered" evidence="9">
    <location>
        <begin position="540"/>
        <end position="681"/>
    </location>
</feature>
<dbReference type="GO" id="GO:0046872">
    <property type="term" value="F:metal ion binding"/>
    <property type="evidence" value="ECO:0007669"/>
    <property type="project" value="UniProtKB-KW"/>
</dbReference>
<dbReference type="Pfam" id="PF00432">
    <property type="entry name" value="Prenyltrans"/>
    <property type="match status" value="1"/>
</dbReference>
<dbReference type="GO" id="GO:0005953">
    <property type="term" value="C:CAAX-protein geranylgeranyltransferase complex"/>
    <property type="evidence" value="ECO:0007669"/>
    <property type="project" value="TreeGrafter"/>
</dbReference>
<keyword evidence="5" id="KW-0479">Metal-binding</keyword>
<dbReference type="Proteomes" id="UP000024635">
    <property type="component" value="Unassembled WGS sequence"/>
</dbReference>
<dbReference type="OrthoDB" id="24893at2759"/>
<keyword evidence="12" id="KW-1185">Reference proteome</keyword>
<dbReference type="PANTHER" id="PTHR11774">
    <property type="entry name" value="GERANYLGERANYL TRANSFERASE TYPE BETA SUBUNIT"/>
    <property type="match status" value="1"/>
</dbReference>
<dbReference type="InterPro" id="IPR008930">
    <property type="entry name" value="Terpenoid_cyclase/PrenylTrfase"/>
</dbReference>
<dbReference type="InterPro" id="IPR021854">
    <property type="entry name" value="WASH1_WAHD"/>
</dbReference>
<feature type="region of interest" description="Disordered" evidence="9">
    <location>
        <begin position="410"/>
        <end position="431"/>
    </location>
</feature>
<accession>A0A016S1Y1</accession>
<evidence type="ECO:0000256" key="2">
    <source>
        <dbReference type="ARBA" id="ARBA00010497"/>
    </source>
</evidence>
<gene>
    <name evidence="11" type="primary">Acey_s0315.g2269</name>
    <name evidence="11" type="ORF">Y032_0315g2269</name>
</gene>
<evidence type="ECO:0000256" key="5">
    <source>
        <dbReference type="ARBA" id="ARBA00022723"/>
    </source>
</evidence>
<evidence type="ECO:0000256" key="4">
    <source>
        <dbReference type="ARBA" id="ARBA00022679"/>
    </source>
</evidence>
<comment type="similarity">
    <text evidence="2">Belongs to the protein prenyltransferase subunit beta family.</text>
</comment>
<feature type="compositionally biased region" description="Polar residues" evidence="9">
    <location>
        <begin position="546"/>
        <end position="555"/>
    </location>
</feature>
<dbReference type="Gene3D" id="1.50.10.20">
    <property type="match status" value="1"/>
</dbReference>
<dbReference type="InterPro" id="IPR045089">
    <property type="entry name" value="PGGT1B-like"/>
</dbReference>
<keyword evidence="6" id="KW-0677">Repeat</keyword>
<proteinExistence type="inferred from homology"/>
<feature type="region of interest" description="Disordered" evidence="9">
    <location>
        <begin position="698"/>
        <end position="733"/>
    </location>
</feature>
<evidence type="ECO:0000256" key="8">
    <source>
        <dbReference type="SAM" id="Coils"/>
    </source>
</evidence>
<dbReference type="Pfam" id="PF11945">
    <property type="entry name" value="WASH_WAHD"/>
    <property type="match status" value="1"/>
</dbReference>